<evidence type="ECO:0000313" key="2">
    <source>
        <dbReference type="EMBL" id="KAL3512726.1"/>
    </source>
</evidence>
<reference evidence="2 3" key="1">
    <citation type="submission" date="2024-11" db="EMBL/GenBank/DDBJ databases">
        <title>A near-complete genome assembly of Cinchona calisaya.</title>
        <authorList>
            <person name="Lian D.C."/>
            <person name="Zhao X.W."/>
            <person name="Wei L."/>
        </authorList>
    </citation>
    <scope>NUCLEOTIDE SEQUENCE [LARGE SCALE GENOMIC DNA]</scope>
    <source>
        <tissue evidence="2">Nenye</tissue>
    </source>
</reference>
<dbReference type="AlphaFoldDB" id="A0ABD2Z1K7"/>
<dbReference type="Proteomes" id="UP001630127">
    <property type="component" value="Unassembled WGS sequence"/>
</dbReference>
<protein>
    <submittedName>
        <fullName evidence="2">Uncharacterized protein</fullName>
    </submittedName>
</protein>
<gene>
    <name evidence="2" type="ORF">ACH5RR_025443</name>
</gene>
<evidence type="ECO:0000256" key="1">
    <source>
        <dbReference type="SAM" id="MobiDB-lite"/>
    </source>
</evidence>
<organism evidence="2 3">
    <name type="scientific">Cinchona calisaya</name>
    <dbReference type="NCBI Taxonomy" id="153742"/>
    <lineage>
        <taxon>Eukaryota</taxon>
        <taxon>Viridiplantae</taxon>
        <taxon>Streptophyta</taxon>
        <taxon>Embryophyta</taxon>
        <taxon>Tracheophyta</taxon>
        <taxon>Spermatophyta</taxon>
        <taxon>Magnoliopsida</taxon>
        <taxon>eudicotyledons</taxon>
        <taxon>Gunneridae</taxon>
        <taxon>Pentapetalae</taxon>
        <taxon>asterids</taxon>
        <taxon>lamiids</taxon>
        <taxon>Gentianales</taxon>
        <taxon>Rubiaceae</taxon>
        <taxon>Cinchonoideae</taxon>
        <taxon>Cinchoneae</taxon>
        <taxon>Cinchona</taxon>
    </lineage>
</organism>
<evidence type="ECO:0000313" key="3">
    <source>
        <dbReference type="Proteomes" id="UP001630127"/>
    </source>
</evidence>
<dbReference type="EMBL" id="JBJUIK010000011">
    <property type="protein sequence ID" value="KAL3512726.1"/>
    <property type="molecule type" value="Genomic_DNA"/>
</dbReference>
<comment type="caution">
    <text evidence="2">The sequence shown here is derived from an EMBL/GenBank/DDBJ whole genome shotgun (WGS) entry which is preliminary data.</text>
</comment>
<feature type="region of interest" description="Disordered" evidence="1">
    <location>
        <begin position="65"/>
        <end position="101"/>
    </location>
</feature>
<accession>A0ABD2Z1K7</accession>
<keyword evidence="3" id="KW-1185">Reference proteome</keyword>
<feature type="compositionally biased region" description="Low complexity" evidence="1">
    <location>
        <begin position="89"/>
        <end position="101"/>
    </location>
</feature>
<proteinExistence type="predicted"/>
<sequence length="101" mass="11358">MLLQTKYSYLYVRRLGTVNTPNPNKHFRFVSENVGKIIQSCCKLVPHLDQAAPLAMEEQVVSITRTAHHHRRTRAQSSRGATGHHHRAAGGASSSRSQRRT</sequence>
<name>A0ABD2Z1K7_9GENT</name>